<gene>
    <name evidence="2" type="ORF">AB1Y20_019888</name>
</gene>
<evidence type="ECO:0000313" key="3">
    <source>
        <dbReference type="Proteomes" id="UP001515480"/>
    </source>
</evidence>
<organism evidence="2 3">
    <name type="scientific">Prymnesium parvum</name>
    <name type="common">Toxic golden alga</name>
    <dbReference type="NCBI Taxonomy" id="97485"/>
    <lineage>
        <taxon>Eukaryota</taxon>
        <taxon>Haptista</taxon>
        <taxon>Haptophyta</taxon>
        <taxon>Prymnesiophyceae</taxon>
        <taxon>Prymnesiales</taxon>
        <taxon>Prymnesiaceae</taxon>
        <taxon>Prymnesium</taxon>
    </lineage>
</organism>
<dbReference type="AlphaFoldDB" id="A0AB34JVR0"/>
<dbReference type="Proteomes" id="UP001515480">
    <property type="component" value="Unassembled WGS sequence"/>
</dbReference>
<feature type="compositionally biased region" description="Polar residues" evidence="1">
    <location>
        <begin position="151"/>
        <end position="171"/>
    </location>
</feature>
<dbReference type="EMBL" id="JBGBPQ010000004">
    <property type="protein sequence ID" value="KAL1525012.1"/>
    <property type="molecule type" value="Genomic_DNA"/>
</dbReference>
<feature type="region of interest" description="Disordered" evidence="1">
    <location>
        <begin position="254"/>
        <end position="305"/>
    </location>
</feature>
<evidence type="ECO:0000313" key="2">
    <source>
        <dbReference type="EMBL" id="KAL1525012.1"/>
    </source>
</evidence>
<feature type="compositionally biased region" description="Polar residues" evidence="1">
    <location>
        <begin position="334"/>
        <end position="344"/>
    </location>
</feature>
<feature type="compositionally biased region" description="Basic and acidic residues" evidence="1">
    <location>
        <begin position="83"/>
        <end position="101"/>
    </location>
</feature>
<evidence type="ECO:0008006" key="4">
    <source>
        <dbReference type="Google" id="ProtNLM"/>
    </source>
</evidence>
<sequence>MRSPLRRPFVRYSSLLHGPNQDTEDPTFVLRSHLYGDGRDVSLPTTTPLFRRKAPETAEESDKELESLSQQFRALQESIRLELMRPRPVHTEASHEDEESRGAQSDDFVEHSEAAVSPTARQGACEEVPGSVRVEEIDDTVFDPSDVVGSSDPTQSDAGIRSASSDVGSGSALSGQLLDDSLRSIFSAVRDSLRGAMVPPRGGTHRSTDADSLRASKGNDDDNVESTATELMRYVASLSTSGFFRVNSVATSSQVGSSPIATALRSPGRRESKEPALIGPEKDALPEEGLQESLDVGQEENLPTDIRDTERMLARLDSTSLREEPPVANPPTQEPSNGHLSQKGSMRKSPLLPLESRCLRTPSRTSEQRRAHTRRMDGGLMSASEYREALESSRRKHAHCTTDF</sequence>
<feature type="compositionally biased region" description="Basic and acidic residues" evidence="1">
    <location>
        <begin position="268"/>
        <end position="285"/>
    </location>
</feature>
<feature type="region of interest" description="Disordered" evidence="1">
    <location>
        <begin position="195"/>
        <end position="224"/>
    </location>
</feature>
<feature type="region of interest" description="Disordered" evidence="1">
    <location>
        <begin position="83"/>
        <end position="171"/>
    </location>
</feature>
<feature type="compositionally biased region" description="Basic and acidic residues" evidence="1">
    <location>
        <begin position="206"/>
        <end position="220"/>
    </location>
</feature>
<feature type="region of interest" description="Disordered" evidence="1">
    <location>
        <begin position="318"/>
        <end position="380"/>
    </location>
</feature>
<feature type="region of interest" description="Disordered" evidence="1">
    <location>
        <begin position="44"/>
        <end position="69"/>
    </location>
</feature>
<feature type="compositionally biased region" description="Basic and acidic residues" evidence="1">
    <location>
        <begin position="366"/>
        <end position="377"/>
    </location>
</feature>
<keyword evidence="3" id="KW-1185">Reference proteome</keyword>
<evidence type="ECO:0000256" key="1">
    <source>
        <dbReference type="SAM" id="MobiDB-lite"/>
    </source>
</evidence>
<proteinExistence type="predicted"/>
<reference evidence="2 3" key="1">
    <citation type="journal article" date="2024" name="Science">
        <title>Giant polyketide synthase enzymes in the biosynthesis of giant marine polyether toxins.</title>
        <authorList>
            <person name="Fallon T.R."/>
            <person name="Shende V.V."/>
            <person name="Wierzbicki I.H."/>
            <person name="Pendleton A.L."/>
            <person name="Watervoot N.F."/>
            <person name="Auber R.P."/>
            <person name="Gonzalez D.J."/>
            <person name="Wisecaver J.H."/>
            <person name="Moore B.S."/>
        </authorList>
    </citation>
    <scope>NUCLEOTIDE SEQUENCE [LARGE SCALE GENOMIC DNA]</scope>
    <source>
        <strain evidence="2 3">12B1</strain>
    </source>
</reference>
<accession>A0AB34JVR0</accession>
<name>A0AB34JVR0_PRYPA</name>
<comment type="caution">
    <text evidence="2">The sequence shown here is derived from an EMBL/GenBank/DDBJ whole genome shotgun (WGS) entry which is preliminary data.</text>
</comment>
<protein>
    <recommendedName>
        <fullName evidence="4">Centrosomal protein of 19 kDa</fullName>
    </recommendedName>
</protein>